<evidence type="ECO:0000313" key="2">
    <source>
        <dbReference type="Proteomes" id="UP001054889"/>
    </source>
</evidence>
<gene>
    <name evidence="1" type="primary">gb12300</name>
    <name evidence="1" type="ORF">PR202_gb12300</name>
</gene>
<evidence type="ECO:0008006" key="3">
    <source>
        <dbReference type="Google" id="ProtNLM"/>
    </source>
</evidence>
<dbReference type="EMBL" id="BQKI01000077">
    <property type="protein sequence ID" value="GJN24553.1"/>
    <property type="molecule type" value="Genomic_DNA"/>
</dbReference>
<organism evidence="1 2">
    <name type="scientific">Eleusine coracana subsp. coracana</name>
    <dbReference type="NCBI Taxonomy" id="191504"/>
    <lineage>
        <taxon>Eukaryota</taxon>
        <taxon>Viridiplantae</taxon>
        <taxon>Streptophyta</taxon>
        <taxon>Embryophyta</taxon>
        <taxon>Tracheophyta</taxon>
        <taxon>Spermatophyta</taxon>
        <taxon>Magnoliopsida</taxon>
        <taxon>Liliopsida</taxon>
        <taxon>Poales</taxon>
        <taxon>Poaceae</taxon>
        <taxon>PACMAD clade</taxon>
        <taxon>Chloridoideae</taxon>
        <taxon>Cynodonteae</taxon>
        <taxon>Eleusininae</taxon>
        <taxon>Eleusine</taxon>
    </lineage>
</organism>
<name>A0AAV5EMG4_ELECO</name>
<proteinExistence type="predicted"/>
<keyword evidence="2" id="KW-1185">Reference proteome</keyword>
<protein>
    <recommendedName>
        <fullName evidence="3">Senescence-associated protein</fullName>
    </recommendedName>
</protein>
<evidence type="ECO:0000313" key="1">
    <source>
        <dbReference type="EMBL" id="GJN24553.1"/>
    </source>
</evidence>
<dbReference type="Proteomes" id="UP001054889">
    <property type="component" value="Unassembled WGS sequence"/>
</dbReference>
<reference evidence="1" key="2">
    <citation type="submission" date="2021-12" db="EMBL/GenBank/DDBJ databases">
        <title>Resequencing data analysis of finger millet.</title>
        <authorList>
            <person name="Hatakeyama M."/>
            <person name="Aluri S."/>
            <person name="Balachadran M.T."/>
            <person name="Sivarajan S.R."/>
            <person name="Poveda L."/>
            <person name="Shimizu-Inatsugi R."/>
            <person name="Schlapbach R."/>
            <person name="Sreeman S.M."/>
            <person name="Shimizu K.K."/>
        </authorList>
    </citation>
    <scope>NUCLEOTIDE SEQUENCE</scope>
</reference>
<accession>A0AAV5EMG4</accession>
<sequence>MNGEVFPSCGARSGRRRHDCTGELWVLERDPDDAAATVTPSVHNLVPGTGTMCKGVARRVPFQPERLVATSVYVRVRRRRTSVQCRLAFVTFHSRSGWCSSSSIVTFTEPGLRAYVLLRGRLTYFIDRAYEFNKHCGD</sequence>
<reference evidence="1" key="1">
    <citation type="journal article" date="2018" name="DNA Res.">
        <title>Multiple hybrid de novo genome assembly of finger millet, an orphan allotetraploid crop.</title>
        <authorList>
            <person name="Hatakeyama M."/>
            <person name="Aluri S."/>
            <person name="Balachadran M.T."/>
            <person name="Sivarajan S.R."/>
            <person name="Patrignani A."/>
            <person name="Gruter S."/>
            <person name="Poveda L."/>
            <person name="Shimizu-Inatsugi R."/>
            <person name="Baeten J."/>
            <person name="Francoijs K.J."/>
            <person name="Nataraja K.N."/>
            <person name="Reddy Y.A.N."/>
            <person name="Phadnis S."/>
            <person name="Ravikumar R.L."/>
            <person name="Schlapbach R."/>
            <person name="Sreeman S.M."/>
            <person name="Shimizu K.K."/>
        </authorList>
    </citation>
    <scope>NUCLEOTIDE SEQUENCE</scope>
</reference>
<comment type="caution">
    <text evidence="1">The sequence shown here is derived from an EMBL/GenBank/DDBJ whole genome shotgun (WGS) entry which is preliminary data.</text>
</comment>
<dbReference type="AlphaFoldDB" id="A0AAV5EMG4"/>